<keyword evidence="2 5" id="KW-0378">Hydrolase</keyword>
<name>A0A9Q1KQK2_9CARY</name>
<dbReference type="FunFam" id="3.20.20.80:FF:000010">
    <property type="entry name" value="glucan endo-1,3-beta-glucosidase, basic"/>
    <property type="match status" value="1"/>
</dbReference>
<evidence type="ECO:0000256" key="5">
    <source>
        <dbReference type="RuleBase" id="RU004336"/>
    </source>
</evidence>
<evidence type="ECO:0000256" key="4">
    <source>
        <dbReference type="RuleBase" id="RU004335"/>
    </source>
</evidence>
<keyword evidence="8" id="KW-1185">Reference proteome</keyword>
<evidence type="ECO:0000256" key="1">
    <source>
        <dbReference type="ARBA" id="ARBA00008773"/>
    </source>
</evidence>
<keyword evidence="3 5" id="KW-0326">Glycosidase</keyword>
<dbReference type="Gene3D" id="3.20.20.80">
    <property type="entry name" value="Glycosidases"/>
    <property type="match status" value="1"/>
</dbReference>
<evidence type="ECO:0000256" key="3">
    <source>
        <dbReference type="ARBA" id="ARBA00023295"/>
    </source>
</evidence>
<dbReference type="Proteomes" id="UP001153076">
    <property type="component" value="Unassembled WGS sequence"/>
</dbReference>
<dbReference type="GO" id="GO:0005975">
    <property type="term" value="P:carbohydrate metabolic process"/>
    <property type="evidence" value="ECO:0007669"/>
    <property type="project" value="InterPro"/>
</dbReference>
<dbReference type="AlphaFoldDB" id="A0A9Q1KQK2"/>
<evidence type="ECO:0000313" key="8">
    <source>
        <dbReference type="Proteomes" id="UP001153076"/>
    </source>
</evidence>
<dbReference type="InterPro" id="IPR000490">
    <property type="entry name" value="Glyco_hydro_17"/>
</dbReference>
<comment type="similarity">
    <text evidence="1 4">Belongs to the glycosyl hydrolase 17 family.</text>
</comment>
<evidence type="ECO:0000313" key="7">
    <source>
        <dbReference type="EMBL" id="KAJ8446882.1"/>
    </source>
</evidence>
<feature type="signal peptide" evidence="6">
    <location>
        <begin position="1"/>
        <end position="30"/>
    </location>
</feature>
<evidence type="ECO:0000256" key="6">
    <source>
        <dbReference type="SAM" id="SignalP"/>
    </source>
</evidence>
<feature type="chain" id="PRO_5040422418" description="Beta-1,3-glucanase" evidence="6">
    <location>
        <begin position="31"/>
        <end position="342"/>
    </location>
</feature>
<sequence>MAVPQKLPTAAAATALSLAFLMPFLLPTEAQIGVCYGTLGDNLPSRQDVVKLYQSNGIGAMRIYWPDQPALQALQGSGIKLILDVPRESIQSLGSDPSAAMQWVQTNVVPFASSIKYIAVGNEVYQYTDIAPSVGPAMQNVLNALNSANLGGQIKVSTAIDTSLISKPYPPSGSEFSDMSFMGPIVDFLKTNGSPLLVNVYPYLVYVYNKQVMDVNYGLFTSPRTILADKATGLQYQNLFDVIVDSVYTALSKAGAPNIAIVVAESGWPSDGGDAATVGNAETYYRELIKHAKQGTLLKPGQGIETYLFAMFDENNKSGDPTEQHYGLFYPNQQPKYQLNFN</sequence>
<dbReference type="PROSITE" id="PS00587">
    <property type="entry name" value="GLYCOSYL_HYDROL_F17"/>
    <property type="match status" value="1"/>
</dbReference>
<protein>
    <recommendedName>
        <fullName evidence="9">Beta-1,3-glucanase</fullName>
    </recommendedName>
</protein>
<dbReference type="SUPFAM" id="SSF51445">
    <property type="entry name" value="(Trans)glycosidases"/>
    <property type="match status" value="1"/>
</dbReference>
<keyword evidence="6" id="KW-0732">Signal</keyword>
<evidence type="ECO:0008006" key="9">
    <source>
        <dbReference type="Google" id="ProtNLM"/>
    </source>
</evidence>
<organism evidence="7 8">
    <name type="scientific">Carnegiea gigantea</name>
    <dbReference type="NCBI Taxonomy" id="171969"/>
    <lineage>
        <taxon>Eukaryota</taxon>
        <taxon>Viridiplantae</taxon>
        <taxon>Streptophyta</taxon>
        <taxon>Embryophyta</taxon>
        <taxon>Tracheophyta</taxon>
        <taxon>Spermatophyta</taxon>
        <taxon>Magnoliopsida</taxon>
        <taxon>eudicotyledons</taxon>
        <taxon>Gunneridae</taxon>
        <taxon>Pentapetalae</taxon>
        <taxon>Caryophyllales</taxon>
        <taxon>Cactineae</taxon>
        <taxon>Cactaceae</taxon>
        <taxon>Cactoideae</taxon>
        <taxon>Echinocereeae</taxon>
        <taxon>Carnegiea</taxon>
    </lineage>
</organism>
<accession>A0A9Q1KQK2</accession>
<dbReference type="GO" id="GO:0004553">
    <property type="term" value="F:hydrolase activity, hydrolyzing O-glycosyl compounds"/>
    <property type="evidence" value="ECO:0007669"/>
    <property type="project" value="InterPro"/>
</dbReference>
<evidence type="ECO:0000256" key="2">
    <source>
        <dbReference type="ARBA" id="ARBA00022801"/>
    </source>
</evidence>
<proteinExistence type="inferred from homology"/>
<dbReference type="InterPro" id="IPR044965">
    <property type="entry name" value="Glyco_hydro_17_plant"/>
</dbReference>
<reference evidence="7" key="1">
    <citation type="submission" date="2022-04" db="EMBL/GenBank/DDBJ databases">
        <title>Carnegiea gigantea Genome sequencing and assembly v2.</title>
        <authorList>
            <person name="Copetti D."/>
            <person name="Sanderson M.J."/>
            <person name="Burquez A."/>
            <person name="Wojciechowski M.F."/>
        </authorList>
    </citation>
    <scope>NUCLEOTIDE SEQUENCE</scope>
    <source>
        <strain evidence="7">SGP5-SGP5p</strain>
        <tissue evidence="7">Aerial part</tissue>
    </source>
</reference>
<comment type="caution">
    <text evidence="7">The sequence shown here is derived from an EMBL/GenBank/DDBJ whole genome shotgun (WGS) entry which is preliminary data.</text>
</comment>
<dbReference type="InterPro" id="IPR017853">
    <property type="entry name" value="GH"/>
</dbReference>
<dbReference type="Pfam" id="PF00332">
    <property type="entry name" value="Glyco_hydro_17"/>
    <property type="match status" value="1"/>
</dbReference>
<dbReference type="EMBL" id="JAKOGI010000048">
    <property type="protein sequence ID" value="KAJ8446882.1"/>
    <property type="molecule type" value="Genomic_DNA"/>
</dbReference>
<gene>
    <name evidence="7" type="ORF">Cgig2_016192</name>
</gene>
<dbReference type="PANTHER" id="PTHR32227">
    <property type="entry name" value="GLUCAN ENDO-1,3-BETA-GLUCOSIDASE BG1-RELATED-RELATED"/>
    <property type="match status" value="1"/>
</dbReference>
<dbReference type="OrthoDB" id="941679at2759"/>